<dbReference type="GO" id="GO:0019464">
    <property type="term" value="P:glycine decarboxylation via glycine cleavage system"/>
    <property type="evidence" value="ECO:0007669"/>
    <property type="project" value="UniProtKB-UniRule"/>
</dbReference>
<dbReference type="PROSITE" id="PS50968">
    <property type="entry name" value="BIOTINYL_LIPOYL"/>
    <property type="match status" value="1"/>
</dbReference>
<dbReference type="NCBIfam" id="TIGR00527">
    <property type="entry name" value="gcvH"/>
    <property type="match status" value="1"/>
</dbReference>
<evidence type="ECO:0000313" key="7">
    <source>
        <dbReference type="Proteomes" id="UP000595362"/>
    </source>
</evidence>
<evidence type="ECO:0000256" key="1">
    <source>
        <dbReference type="ARBA" id="ARBA00009249"/>
    </source>
</evidence>
<dbReference type="Pfam" id="PF01597">
    <property type="entry name" value="GCV_H"/>
    <property type="match status" value="1"/>
</dbReference>
<evidence type="ECO:0000256" key="4">
    <source>
        <dbReference type="PIRSR" id="PIRSR617453-50"/>
    </source>
</evidence>
<evidence type="ECO:0000313" key="6">
    <source>
        <dbReference type="EMBL" id="QQG36551.1"/>
    </source>
</evidence>
<dbReference type="InterPro" id="IPR033753">
    <property type="entry name" value="GCV_H/Fam206"/>
</dbReference>
<dbReference type="NCBIfam" id="NF002270">
    <property type="entry name" value="PRK01202.1"/>
    <property type="match status" value="1"/>
</dbReference>
<proteinExistence type="inferred from homology"/>
<dbReference type="AlphaFoldDB" id="A0A7T5R327"/>
<dbReference type="InterPro" id="IPR017453">
    <property type="entry name" value="GCV_H_sub"/>
</dbReference>
<dbReference type="PANTHER" id="PTHR11715:SF3">
    <property type="entry name" value="GLYCINE CLEAVAGE SYSTEM H PROTEIN-RELATED"/>
    <property type="match status" value="1"/>
</dbReference>
<dbReference type="PROSITE" id="PS00189">
    <property type="entry name" value="LIPOYL"/>
    <property type="match status" value="1"/>
</dbReference>
<dbReference type="CDD" id="cd06848">
    <property type="entry name" value="GCS_H"/>
    <property type="match status" value="1"/>
</dbReference>
<keyword evidence="2 3" id="KW-0450">Lipoyl</keyword>
<dbReference type="GO" id="GO:0005960">
    <property type="term" value="C:glycine cleavage complex"/>
    <property type="evidence" value="ECO:0007669"/>
    <property type="project" value="InterPro"/>
</dbReference>
<comment type="cofactor">
    <cofactor evidence="3">
        <name>(R)-lipoate</name>
        <dbReference type="ChEBI" id="CHEBI:83088"/>
    </cofactor>
    <text evidence="3">Binds 1 lipoyl cofactor covalently.</text>
</comment>
<dbReference type="InterPro" id="IPR000089">
    <property type="entry name" value="Biotin_lipoyl"/>
</dbReference>
<dbReference type="HAMAP" id="MF_00272">
    <property type="entry name" value="GcvH"/>
    <property type="match status" value="1"/>
</dbReference>
<dbReference type="InterPro" id="IPR002930">
    <property type="entry name" value="GCV_H"/>
</dbReference>
<organism evidence="6 7">
    <name type="scientific">Micavibrio aeruginosavorus</name>
    <dbReference type="NCBI Taxonomy" id="349221"/>
    <lineage>
        <taxon>Bacteria</taxon>
        <taxon>Pseudomonadati</taxon>
        <taxon>Bdellovibrionota</taxon>
        <taxon>Bdellovibrionia</taxon>
        <taxon>Bdellovibrionales</taxon>
        <taxon>Pseudobdellovibrionaceae</taxon>
        <taxon>Micavibrio</taxon>
    </lineage>
</organism>
<evidence type="ECO:0000256" key="2">
    <source>
        <dbReference type="ARBA" id="ARBA00022823"/>
    </source>
</evidence>
<dbReference type="GO" id="GO:0005737">
    <property type="term" value="C:cytoplasm"/>
    <property type="evidence" value="ECO:0007669"/>
    <property type="project" value="TreeGrafter"/>
</dbReference>
<dbReference type="GO" id="GO:0009249">
    <property type="term" value="P:protein lipoylation"/>
    <property type="evidence" value="ECO:0007669"/>
    <property type="project" value="TreeGrafter"/>
</dbReference>
<feature type="modified residue" description="N6-lipoyllysine" evidence="3 4">
    <location>
        <position position="62"/>
    </location>
</feature>
<evidence type="ECO:0000259" key="5">
    <source>
        <dbReference type="PROSITE" id="PS50968"/>
    </source>
</evidence>
<comment type="similarity">
    <text evidence="1 3">Belongs to the GcvH family.</text>
</comment>
<name>A0A7T5R327_9BACT</name>
<comment type="subunit">
    <text evidence="3">The glycine cleavage system is composed of four proteins: P, T, L and H.</text>
</comment>
<dbReference type="PANTHER" id="PTHR11715">
    <property type="entry name" value="GLYCINE CLEAVAGE SYSTEM H PROTEIN"/>
    <property type="match status" value="1"/>
</dbReference>
<dbReference type="Gene3D" id="2.40.50.100">
    <property type="match status" value="1"/>
</dbReference>
<accession>A0A7T5R327</accession>
<dbReference type="Proteomes" id="UP000595362">
    <property type="component" value="Chromosome"/>
</dbReference>
<comment type="function">
    <text evidence="3">The glycine cleavage system catalyzes the degradation of glycine. The H protein shuttles the methylamine group of glycine from the P protein to the T protein.</text>
</comment>
<dbReference type="InterPro" id="IPR003016">
    <property type="entry name" value="2-oxoA_DH_lipoyl-BS"/>
</dbReference>
<gene>
    <name evidence="3 6" type="primary">gcvH</name>
    <name evidence="6" type="ORF">HYS17_01820</name>
</gene>
<dbReference type="EMBL" id="CP066681">
    <property type="protein sequence ID" value="QQG36551.1"/>
    <property type="molecule type" value="Genomic_DNA"/>
</dbReference>
<protein>
    <recommendedName>
        <fullName evidence="3">Glycine cleavage system H protein</fullName>
    </recommendedName>
</protein>
<dbReference type="InterPro" id="IPR011053">
    <property type="entry name" value="Single_hybrid_motif"/>
</dbReference>
<dbReference type="SUPFAM" id="SSF51230">
    <property type="entry name" value="Single hybrid motif"/>
    <property type="match status" value="1"/>
</dbReference>
<reference evidence="6 7" key="1">
    <citation type="submission" date="2020-07" db="EMBL/GenBank/DDBJ databases">
        <title>Huge and variable diversity of episymbiotic CPR bacteria and DPANN archaea in groundwater ecosystems.</title>
        <authorList>
            <person name="He C.Y."/>
            <person name="Keren R."/>
            <person name="Whittaker M."/>
            <person name="Farag I.F."/>
            <person name="Doudna J."/>
            <person name="Cate J.H.D."/>
            <person name="Banfield J.F."/>
        </authorList>
    </citation>
    <scope>NUCLEOTIDE SEQUENCE [LARGE SCALE GENOMIC DNA]</scope>
    <source>
        <strain evidence="6">NC_groundwater_70_Ag_B-0.1um_54_66</strain>
    </source>
</reference>
<evidence type="ECO:0000256" key="3">
    <source>
        <dbReference type="HAMAP-Rule" id="MF_00272"/>
    </source>
</evidence>
<sequence>MPDNLKYTQEHEWLKIEDGNVAVLGITPYAQDALGDLVFVELPEVGRKLTKGEHFAVVESVKTAAEVYTPVAGEVIAVNDNLSGDPELIKKSFEEGWIAKIKLENPSDLEGLMDRAAYDKFTSSLD</sequence>
<feature type="domain" description="Lipoyl-binding" evidence="5">
    <location>
        <begin position="21"/>
        <end position="102"/>
    </location>
</feature>